<dbReference type="KEGG" id="pfer:IRI77_31315"/>
<organism evidence="2 3">
    <name type="scientific">Paludibaculum fermentans</name>
    <dbReference type="NCBI Taxonomy" id="1473598"/>
    <lineage>
        <taxon>Bacteria</taxon>
        <taxon>Pseudomonadati</taxon>
        <taxon>Acidobacteriota</taxon>
        <taxon>Terriglobia</taxon>
        <taxon>Bryobacterales</taxon>
        <taxon>Bryobacteraceae</taxon>
        <taxon>Paludibaculum</taxon>
    </lineage>
</organism>
<dbReference type="RefSeq" id="WP_194448882.1">
    <property type="nucleotide sequence ID" value="NZ_CP063849.1"/>
</dbReference>
<keyword evidence="1" id="KW-0472">Membrane</keyword>
<proteinExistence type="predicted"/>
<evidence type="ECO:0000313" key="2">
    <source>
        <dbReference type="EMBL" id="QOY87213.1"/>
    </source>
</evidence>
<dbReference type="EMBL" id="CP063849">
    <property type="protein sequence ID" value="QOY87213.1"/>
    <property type="molecule type" value="Genomic_DNA"/>
</dbReference>
<dbReference type="Proteomes" id="UP000593892">
    <property type="component" value="Chromosome"/>
</dbReference>
<evidence type="ECO:0000256" key="1">
    <source>
        <dbReference type="SAM" id="Phobius"/>
    </source>
</evidence>
<sequence length="143" mass="16248">MTNIPKEVVLDLLPLYFANETSPETRDWLESYLDQNPELAEQARRQRISSEILGPALPPPLSPEVEMLVLRRTQRMLAALRWLFALAIAFTAIALAVEITFRPLHVRLLLFHYPARLGPALVAGAVCWIAYFALKRRLRTTGV</sequence>
<feature type="transmembrane region" description="Helical" evidence="1">
    <location>
        <begin position="117"/>
        <end position="134"/>
    </location>
</feature>
<keyword evidence="1" id="KW-0812">Transmembrane</keyword>
<gene>
    <name evidence="2" type="ORF">IRI77_31315</name>
</gene>
<accession>A0A7S7NP44</accession>
<dbReference type="AlphaFoldDB" id="A0A7S7NP44"/>
<evidence type="ECO:0000313" key="3">
    <source>
        <dbReference type="Proteomes" id="UP000593892"/>
    </source>
</evidence>
<name>A0A7S7NP44_PALFE</name>
<keyword evidence="1" id="KW-1133">Transmembrane helix</keyword>
<protein>
    <submittedName>
        <fullName evidence="2">Uncharacterized protein</fullName>
    </submittedName>
</protein>
<feature type="transmembrane region" description="Helical" evidence="1">
    <location>
        <begin position="77"/>
        <end position="97"/>
    </location>
</feature>
<keyword evidence="3" id="KW-1185">Reference proteome</keyword>
<reference evidence="2 3" key="1">
    <citation type="submission" date="2020-10" db="EMBL/GenBank/DDBJ databases">
        <title>Complete genome sequence of Paludibaculum fermentans P105T, a facultatively anaerobic acidobacterium capable of dissimilatory Fe(III) reduction.</title>
        <authorList>
            <person name="Dedysh S.N."/>
            <person name="Beletsky A.V."/>
            <person name="Kulichevskaya I.S."/>
            <person name="Mardanov A.V."/>
            <person name="Ravin N.V."/>
        </authorList>
    </citation>
    <scope>NUCLEOTIDE SEQUENCE [LARGE SCALE GENOMIC DNA]</scope>
    <source>
        <strain evidence="2 3">P105</strain>
    </source>
</reference>